<keyword evidence="4 6" id="KW-0274">FAD</keyword>
<organism evidence="10 11">
    <name type="scientific">Mesorhizobium australicum</name>
    <dbReference type="NCBI Taxonomy" id="536018"/>
    <lineage>
        <taxon>Bacteria</taxon>
        <taxon>Pseudomonadati</taxon>
        <taxon>Pseudomonadota</taxon>
        <taxon>Alphaproteobacteria</taxon>
        <taxon>Hyphomicrobiales</taxon>
        <taxon>Phyllobacteriaceae</taxon>
        <taxon>Mesorhizobium</taxon>
    </lineage>
</organism>
<name>A0A1X7NF61_9HYPH</name>
<dbReference type="SUPFAM" id="SSF47203">
    <property type="entry name" value="Acyl-CoA dehydrogenase C-terminal domain-like"/>
    <property type="match status" value="1"/>
</dbReference>
<evidence type="ECO:0000256" key="6">
    <source>
        <dbReference type="RuleBase" id="RU362125"/>
    </source>
</evidence>
<dbReference type="Pfam" id="PF02771">
    <property type="entry name" value="Acyl-CoA_dh_N"/>
    <property type="match status" value="1"/>
</dbReference>
<dbReference type="PANTHER" id="PTHR43884:SF12">
    <property type="entry name" value="ISOVALERYL-COA DEHYDROGENASE, MITOCHONDRIAL-RELATED"/>
    <property type="match status" value="1"/>
</dbReference>
<feature type="domain" description="Acyl-CoA dehydrogenase/oxidase C-terminal" evidence="7">
    <location>
        <begin position="251"/>
        <end position="397"/>
    </location>
</feature>
<accession>A0A1X7NF61</accession>
<evidence type="ECO:0000256" key="3">
    <source>
        <dbReference type="ARBA" id="ARBA00022630"/>
    </source>
</evidence>
<dbReference type="InterPro" id="IPR046373">
    <property type="entry name" value="Acyl-CoA_Oxase/DH_mid-dom_sf"/>
</dbReference>
<evidence type="ECO:0000259" key="8">
    <source>
        <dbReference type="Pfam" id="PF02770"/>
    </source>
</evidence>
<dbReference type="InterPro" id="IPR009075">
    <property type="entry name" value="AcylCo_DH/oxidase_C"/>
</dbReference>
<dbReference type="Gene3D" id="2.40.110.10">
    <property type="entry name" value="Butyryl-CoA Dehydrogenase, subunit A, domain 2"/>
    <property type="match status" value="1"/>
</dbReference>
<protein>
    <submittedName>
        <fullName evidence="10">(2S)-methylsuccinyl-CoA dehydrogenase</fullName>
    </submittedName>
</protein>
<keyword evidence="11" id="KW-1185">Reference proteome</keyword>
<dbReference type="InterPro" id="IPR037069">
    <property type="entry name" value="AcylCoA_DH/ox_N_sf"/>
</dbReference>
<keyword evidence="3 6" id="KW-0285">Flavoprotein</keyword>
<dbReference type="Gene3D" id="1.20.140.10">
    <property type="entry name" value="Butyryl-CoA Dehydrogenase, subunit A, domain 3"/>
    <property type="match status" value="1"/>
</dbReference>
<comment type="similarity">
    <text evidence="2 6">Belongs to the acyl-CoA dehydrogenase family.</text>
</comment>
<dbReference type="Gene3D" id="1.10.540.10">
    <property type="entry name" value="Acyl-CoA dehydrogenase/oxidase, N-terminal domain"/>
    <property type="match status" value="1"/>
</dbReference>
<keyword evidence="5 6" id="KW-0560">Oxidoreductase</keyword>
<gene>
    <name evidence="10" type="ORF">SAMN02982922_1741</name>
</gene>
<comment type="cofactor">
    <cofactor evidence="1 6">
        <name>FAD</name>
        <dbReference type="ChEBI" id="CHEBI:57692"/>
    </cofactor>
</comment>
<dbReference type="Pfam" id="PF00441">
    <property type="entry name" value="Acyl-CoA_dh_1"/>
    <property type="match status" value="1"/>
</dbReference>
<evidence type="ECO:0000256" key="5">
    <source>
        <dbReference type="ARBA" id="ARBA00023002"/>
    </source>
</evidence>
<dbReference type="PANTHER" id="PTHR43884">
    <property type="entry name" value="ACYL-COA DEHYDROGENASE"/>
    <property type="match status" value="1"/>
</dbReference>
<dbReference type="EMBL" id="FXBL01000004">
    <property type="protein sequence ID" value="SMH36378.1"/>
    <property type="molecule type" value="Genomic_DNA"/>
</dbReference>
<evidence type="ECO:0000256" key="4">
    <source>
        <dbReference type="ARBA" id="ARBA00022827"/>
    </source>
</evidence>
<dbReference type="GO" id="GO:0003995">
    <property type="term" value="F:acyl-CoA dehydrogenase activity"/>
    <property type="evidence" value="ECO:0007669"/>
    <property type="project" value="TreeGrafter"/>
</dbReference>
<feature type="domain" description="Acyl-CoA oxidase/dehydrogenase middle" evidence="8">
    <location>
        <begin position="127"/>
        <end position="232"/>
    </location>
</feature>
<proteinExistence type="inferred from homology"/>
<evidence type="ECO:0000259" key="9">
    <source>
        <dbReference type="Pfam" id="PF02771"/>
    </source>
</evidence>
<evidence type="ECO:0000313" key="10">
    <source>
        <dbReference type="EMBL" id="SMH36378.1"/>
    </source>
</evidence>
<dbReference type="InterPro" id="IPR036250">
    <property type="entry name" value="AcylCo_DH-like_C"/>
</dbReference>
<dbReference type="PIRSF" id="PIRSF016578">
    <property type="entry name" value="HsaA"/>
    <property type="match status" value="1"/>
</dbReference>
<dbReference type="InterPro" id="IPR006091">
    <property type="entry name" value="Acyl-CoA_Oxase/DH_mid-dom"/>
</dbReference>
<evidence type="ECO:0000256" key="2">
    <source>
        <dbReference type="ARBA" id="ARBA00009347"/>
    </source>
</evidence>
<evidence type="ECO:0000256" key="1">
    <source>
        <dbReference type="ARBA" id="ARBA00001974"/>
    </source>
</evidence>
<reference evidence="10 11" key="1">
    <citation type="submission" date="2017-04" db="EMBL/GenBank/DDBJ databases">
        <authorList>
            <person name="Afonso C.L."/>
            <person name="Miller P.J."/>
            <person name="Scott M.A."/>
            <person name="Spackman E."/>
            <person name="Goraichik I."/>
            <person name="Dimitrov K.M."/>
            <person name="Suarez D.L."/>
            <person name="Swayne D.E."/>
        </authorList>
    </citation>
    <scope>NUCLEOTIDE SEQUENCE [LARGE SCALE GENOMIC DNA]</scope>
    <source>
        <strain evidence="10 11">B5P</strain>
    </source>
</reference>
<dbReference type="AlphaFoldDB" id="A0A1X7NF61"/>
<dbReference type="FunFam" id="1.20.140.10:FF:000001">
    <property type="entry name" value="Acyl-CoA dehydrogenase"/>
    <property type="match status" value="1"/>
</dbReference>
<evidence type="ECO:0000259" key="7">
    <source>
        <dbReference type="Pfam" id="PF00441"/>
    </source>
</evidence>
<dbReference type="OrthoDB" id="9775090at2"/>
<dbReference type="GO" id="GO:0050660">
    <property type="term" value="F:flavin adenine dinucleotide binding"/>
    <property type="evidence" value="ECO:0007669"/>
    <property type="project" value="InterPro"/>
</dbReference>
<feature type="domain" description="Acyl-CoA dehydrogenase/oxidase N-terminal" evidence="9">
    <location>
        <begin position="19"/>
        <end position="122"/>
    </location>
</feature>
<dbReference type="SUPFAM" id="SSF56645">
    <property type="entry name" value="Acyl-CoA dehydrogenase NM domain-like"/>
    <property type="match status" value="1"/>
</dbReference>
<dbReference type="Proteomes" id="UP000193083">
    <property type="component" value="Unassembled WGS sequence"/>
</dbReference>
<dbReference type="InterPro" id="IPR013786">
    <property type="entry name" value="AcylCoA_DH/ox_N"/>
</dbReference>
<dbReference type="Pfam" id="PF02770">
    <property type="entry name" value="Acyl-CoA_dh_M"/>
    <property type="match status" value="1"/>
</dbReference>
<dbReference type="InterPro" id="IPR009100">
    <property type="entry name" value="AcylCoA_DH/oxidase_NM_dom_sf"/>
</dbReference>
<sequence length="401" mass="42882">MGSSGSDQVASGRSVHPLIATVRDFVDRYVLPTANGPTAETEFPHALVQQMRELGLFGTIVPQAYGGLGLDTLTHAAIMEEIARGWFSLSGVLNTHTLCSALVLSGGTDGQRSDLLPRLASGALRGAFSLTEPHAGSDVQAIEARGVREQDGSWSLHGRKRWITNGLGAGVVFVLVKTDPTAEPAYAGMTCFIVEKEPFAATNTGRFAGVTISEVIEKMGDRGVDTTDLVLEGYRCCPDRILGEEAGLGLGFTQMLSAMEVGRVGAASLCVGLAQRSFEVALDYARTRETFGKPIAEHQAIQFKLADMATKIEAARLLTRNAAAAKDAGRRSDLEAGMAKLFASEAAKEVAEDSFRIHGSNGYSKQFEIERLYRDTLCLLSAEGPSEIQRMVIGRQIVAGR</sequence>
<evidence type="ECO:0000313" key="11">
    <source>
        <dbReference type="Proteomes" id="UP000193083"/>
    </source>
</evidence>